<dbReference type="CDD" id="cd11386">
    <property type="entry name" value="MCP_signal"/>
    <property type="match status" value="1"/>
</dbReference>
<dbReference type="SUPFAM" id="SSF58104">
    <property type="entry name" value="Methyl-accepting chemotaxis protein (MCP) signaling domain"/>
    <property type="match status" value="1"/>
</dbReference>
<dbReference type="GO" id="GO:0004888">
    <property type="term" value="F:transmembrane signaling receptor activity"/>
    <property type="evidence" value="ECO:0007669"/>
    <property type="project" value="InterPro"/>
</dbReference>
<dbReference type="InterPro" id="IPR004089">
    <property type="entry name" value="MCPsignal_dom"/>
</dbReference>
<dbReference type="PROSITE" id="PS50885">
    <property type="entry name" value="HAMP"/>
    <property type="match status" value="1"/>
</dbReference>
<name>A0A840RM17_9NEIS</name>
<feature type="domain" description="Methyl-accepting transducer" evidence="10">
    <location>
        <begin position="450"/>
        <end position="686"/>
    </location>
</feature>
<keyword evidence="4 9" id="KW-0472">Membrane</keyword>
<dbReference type="GO" id="GO:0006935">
    <property type="term" value="P:chemotaxis"/>
    <property type="evidence" value="ECO:0007669"/>
    <property type="project" value="InterPro"/>
</dbReference>
<proteinExistence type="inferred from homology"/>
<comment type="caution">
    <text evidence="12">The sequence shown here is derived from an EMBL/GenBank/DDBJ whole genome shotgun (WGS) entry which is preliminary data.</text>
</comment>
<keyword evidence="13" id="KW-1185">Reference proteome</keyword>
<dbReference type="PROSITE" id="PS50111">
    <property type="entry name" value="CHEMOTAXIS_TRANSDUC_2"/>
    <property type="match status" value="1"/>
</dbReference>
<evidence type="ECO:0000313" key="13">
    <source>
        <dbReference type="Proteomes" id="UP000543030"/>
    </source>
</evidence>
<dbReference type="EMBL" id="JACHHN010000010">
    <property type="protein sequence ID" value="MBB5193232.1"/>
    <property type="molecule type" value="Genomic_DNA"/>
</dbReference>
<organism evidence="12 13">
    <name type="scientific">Silvimonas terrae</name>
    <dbReference type="NCBI Taxonomy" id="300266"/>
    <lineage>
        <taxon>Bacteria</taxon>
        <taxon>Pseudomonadati</taxon>
        <taxon>Pseudomonadota</taxon>
        <taxon>Betaproteobacteria</taxon>
        <taxon>Neisseriales</taxon>
        <taxon>Chitinibacteraceae</taxon>
        <taxon>Silvimonas</taxon>
    </lineage>
</organism>
<evidence type="ECO:0000256" key="1">
    <source>
        <dbReference type="ARBA" id="ARBA00004141"/>
    </source>
</evidence>
<feature type="transmembrane region" description="Helical" evidence="9">
    <location>
        <begin position="64"/>
        <end position="86"/>
    </location>
</feature>
<dbReference type="InterPro" id="IPR003660">
    <property type="entry name" value="HAMP_dom"/>
</dbReference>
<evidence type="ECO:0000256" key="7">
    <source>
        <dbReference type="PROSITE-ProRule" id="PRU00284"/>
    </source>
</evidence>
<dbReference type="Pfam" id="PF00015">
    <property type="entry name" value="MCPsignal"/>
    <property type="match status" value="1"/>
</dbReference>
<dbReference type="Pfam" id="PF13675">
    <property type="entry name" value="PilJ"/>
    <property type="match status" value="1"/>
</dbReference>
<comment type="similarity">
    <text evidence="6">Belongs to the methyl-accepting chemotaxis (MCP) protein family.</text>
</comment>
<evidence type="ECO:0000256" key="6">
    <source>
        <dbReference type="ARBA" id="ARBA00029447"/>
    </source>
</evidence>
<evidence type="ECO:0000256" key="8">
    <source>
        <dbReference type="SAM" id="MobiDB-lite"/>
    </source>
</evidence>
<evidence type="ECO:0000259" key="10">
    <source>
        <dbReference type="PROSITE" id="PS50111"/>
    </source>
</evidence>
<dbReference type="InterPro" id="IPR004090">
    <property type="entry name" value="Chemotax_Me-accpt_rcpt"/>
</dbReference>
<dbReference type="PRINTS" id="PR00260">
    <property type="entry name" value="CHEMTRNSDUCR"/>
</dbReference>
<comment type="subcellular location">
    <subcellularLocation>
        <location evidence="1">Membrane</location>
        <topology evidence="1">Multi-pass membrane protein</topology>
    </subcellularLocation>
</comment>
<dbReference type="InterPro" id="IPR029095">
    <property type="entry name" value="NarX-like_N"/>
</dbReference>
<keyword evidence="2 9" id="KW-0812">Transmembrane</keyword>
<evidence type="ECO:0000256" key="2">
    <source>
        <dbReference type="ARBA" id="ARBA00022692"/>
    </source>
</evidence>
<dbReference type="AlphaFoldDB" id="A0A840RM17"/>
<evidence type="ECO:0000256" key="3">
    <source>
        <dbReference type="ARBA" id="ARBA00022989"/>
    </source>
</evidence>
<keyword evidence="3 9" id="KW-1133">Transmembrane helix</keyword>
<accession>A0A840RM17</accession>
<dbReference type="GO" id="GO:0007165">
    <property type="term" value="P:signal transduction"/>
    <property type="evidence" value="ECO:0007669"/>
    <property type="project" value="UniProtKB-KW"/>
</dbReference>
<feature type="domain" description="HAMP" evidence="11">
    <location>
        <begin position="399"/>
        <end position="445"/>
    </location>
</feature>
<dbReference type="SMART" id="SM00283">
    <property type="entry name" value="MA"/>
    <property type="match status" value="1"/>
</dbReference>
<protein>
    <submittedName>
        <fullName evidence="12">Twitching motility protein PilJ</fullName>
    </submittedName>
</protein>
<reference evidence="12 13" key="1">
    <citation type="submission" date="2020-08" db="EMBL/GenBank/DDBJ databases">
        <title>Genomic Encyclopedia of Type Strains, Phase IV (KMG-IV): sequencing the most valuable type-strain genomes for metagenomic binning, comparative biology and taxonomic classification.</title>
        <authorList>
            <person name="Goeker M."/>
        </authorList>
    </citation>
    <scope>NUCLEOTIDE SEQUENCE [LARGE SCALE GENOMIC DNA]</scope>
    <source>
        <strain evidence="12 13">DSM 18233</strain>
    </source>
</reference>
<evidence type="ECO:0000259" key="11">
    <source>
        <dbReference type="PROSITE" id="PS50885"/>
    </source>
</evidence>
<dbReference type="PANTHER" id="PTHR32089:SF119">
    <property type="entry name" value="METHYL-ACCEPTING CHEMOTAXIS PROTEIN CTPL"/>
    <property type="match status" value="1"/>
</dbReference>
<evidence type="ECO:0000256" key="5">
    <source>
        <dbReference type="ARBA" id="ARBA00023224"/>
    </source>
</evidence>
<dbReference type="Gene3D" id="1.10.287.950">
    <property type="entry name" value="Methyl-accepting chemotaxis protein"/>
    <property type="match status" value="1"/>
</dbReference>
<dbReference type="RefSeq" id="WP_184102885.1">
    <property type="nucleotide sequence ID" value="NZ_JACHHN010000010.1"/>
</dbReference>
<sequence length="723" mass="77775">MARKTDGLKGMFGRKDKGGDATGKKDDSVKTTWILEKLRLPEGDEDSVLRPVPLVGHLPARQQVAWLLGTVAVAGIGAALIAFFAFEASGVNAERRSTATEMQMLSQRIARASTLAVRGDKDAFQILEDAYNRFDTDLNTLSGHSLFGLFVRNPSGTLDAVQTVWNQSFRPNASRPTVDTIIKQKQPLITVGQSVAGINENDARLLELTQQFAAMLTEGGGTPHELDYANQLAMLSQRMAKNANALLASDLINPETVFLLGKDTSTFGDIISGFIDGSDELQIRPANTSAMVSKLQEIKTYFARFQTVVTSFSHNMQPMVNTRLANQTIVRDSEPLLKNSIELASVYENTSGSILITVLEVLFIGTGLAALFFLQRVYNQESVRRRLQIEGENKKNQEAILRLLNEMSDLADGDLTVRASVTEDLTGAIADSINYTIEELRSLITGINRATEQVGQATGEAQGVSSELIAAADRQSREIQNTNNTVEQMVRSIQDVSHTASQSAEVAQSSLAAAELGASAVNNQIKGMNEIREQIQETAKRIKRLGESSQEIGEIVELISDITEQTNVLALNAAIQAAAAGDAGRGFSVVAEEVQRLAERSAEATKQIGAIVKTIQTDTHDAVAAMEVSTQGVVEGAKLSDAAGRALTEIERVTRELAVQIQSIAQETEGQATLAARVNASMRDILSVTEQTSAGVKQSAVVVGQLNGLAEGLKSSVSGFKLN</sequence>
<evidence type="ECO:0000256" key="9">
    <source>
        <dbReference type="SAM" id="Phobius"/>
    </source>
</evidence>
<evidence type="ECO:0000256" key="4">
    <source>
        <dbReference type="ARBA" id="ARBA00023136"/>
    </source>
</evidence>
<keyword evidence="5 7" id="KW-0807">Transducer</keyword>
<evidence type="ECO:0000313" key="12">
    <source>
        <dbReference type="EMBL" id="MBB5193232.1"/>
    </source>
</evidence>
<dbReference type="Proteomes" id="UP000543030">
    <property type="component" value="Unassembled WGS sequence"/>
</dbReference>
<feature type="region of interest" description="Disordered" evidence="8">
    <location>
        <begin position="1"/>
        <end position="26"/>
    </location>
</feature>
<gene>
    <name evidence="12" type="ORF">HNQ50_003986</name>
</gene>
<dbReference type="PANTHER" id="PTHR32089">
    <property type="entry name" value="METHYL-ACCEPTING CHEMOTAXIS PROTEIN MCPB"/>
    <property type="match status" value="1"/>
</dbReference>
<dbReference type="GO" id="GO:0016020">
    <property type="term" value="C:membrane"/>
    <property type="evidence" value="ECO:0007669"/>
    <property type="project" value="UniProtKB-SubCell"/>
</dbReference>